<name>R7UCA0_CAPTE</name>
<feature type="transmembrane region" description="Helical" evidence="9">
    <location>
        <begin position="420"/>
        <end position="446"/>
    </location>
</feature>
<evidence type="ECO:0000256" key="2">
    <source>
        <dbReference type="ARBA" id="ARBA00004651"/>
    </source>
</evidence>
<gene>
    <name evidence="10" type="ORF">CAPTEDRAFT_167303</name>
</gene>
<feature type="transmembrane region" description="Helical" evidence="9">
    <location>
        <begin position="113"/>
        <end position="135"/>
    </location>
</feature>
<accession>R7UCA0</accession>
<feature type="transmembrane region" description="Helical" evidence="9">
    <location>
        <begin position="353"/>
        <end position="371"/>
    </location>
</feature>
<evidence type="ECO:0000256" key="3">
    <source>
        <dbReference type="ARBA" id="ARBA00006366"/>
    </source>
</evidence>
<evidence type="ECO:0000256" key="1">
    <source>
        <dbReference type="ARBA" id="ARBA00000215"/>
    </source>
</evidence>
<feature type="transmembrane region" description="Helical" evidence="9">
    <location>
        <begin position="147"/>
        <end position="166"/>
    </location>
</feature>
<keyword evidence="7 9" id="KW-1133">Transmembrane helix</keyword>
<feature type="transmembrane region" description="Helical" evidence="9">
    <location>
        <begin position="46"/>
        <end position="67"/>
    </location>
</feature>
<dbReference type="Proteomes" id="UP000014760">
    <property type="component" value="Unassembled WGS sequence"/>
</dbReference>
<keyword evidence="4 9" id="KW-0813">Transport</keyword>
<dbReference type="InterPro" id="IPR009357">
    <property type="entry name" value="Riboflavin_transptr"/>
</dbReference>
<evidence type="ECO:0000256" key="9">
    <source>
        <dbReference type="RuleBase" id="RU368035"/>
    </source>
</evidence>
<comment type="catalytic activity">
    <reaction evidence="1 9">
        <text>riboflavin(in) = riboflavin(out)</text>
        <dbReference type="Rhea" id="RHEA:35015"/>
        <dbReference type="ChEBI" id="CHEBI:57986"/>
    </reaction>
</comment>
<evidence type="ECO:0000313" key="10">
    <source>
        <dbReference type="EMBL" id="ELU03985.1"/>
    </source>
</evidence>
<dbReference type="PANTHER" id="PTHR12929:SF10">
    <property type="entry name" value="RIBOFLAVIN TRANSPORTER"/>
    <property type="match status" value="1"/>
</dbReference>
<feature type="transmembrane region" description="Helical" evidence="9">
    <location>
        <begin position="324"/>
        <end position="346"/>
    </location>
</feature>
<dbReference type="Pfam" id="PF06237">
    <property type="entry name" value="SLC52_ribofla_tr"/>
    <property type="match status" value="1"/>
</dbReference>
<evidence type="ECO:0000256" key="5">
    <source>
        <dbReference type="ARBA" id="ARBA00022475"/>
    </source>
</evidence>
<keyword evidence="6 9" id="KW-0812">Transmembrane</keyword>
<dbReference type="EMBL" id="KB302699">
    <property type="protein sequence ID" value="ELU03985.1"/>
    <property type="molecule type" value="Genomic_DNA"/>
</dbReference>
<reference evidence="12" key="1">
    <citation type="submission" date="2012-12" db="EMBL/GenBank/DDBJ databases">
        <authorList>
            <person name="Hellsten U."/>
            <person name="Grimwood J."/>
            <person name="Chapman J.A."/>
            <person name="Shapiro H."/>
            <person name="Aerts A."/>
            <person name="Otillar R.P."/>
            <person name="Terry A.Y."/>
            <person name="Boore J.L."/>
            <person name="Simakov O."/>
            <person name="Marletaz F."/>
            <person name="Cho S.-J."/>
            <person name="Edsinger-Gonzales E."/>
            <person name="Havlak P."/>
            <person name="Kuo D.-H."/>
            <person name="Larsson T."/>
            <person name="Lv J."/>
            <person name="Arendt D."/>
            <person name="Savage R."/>
            <person name="Osoegawa K."/>
            <person name="de Jong P."/>
            <person name="Lindberg D.R."/>
            <person name="Seaver E.C."/>
            <person name="Weisblat D.A."/>
            <person name="Putnam N.H."/>
            <person name="Grigoriev I.V."/>
            <person name="Rokhsar D.S."/>
        </authorList>
    </citation>
    <scope>NUCLEOTIDE SEQUENCE</scope>
    <source>
        <strain evidence="12">I ESC-2004</strain>
    </source>
</reference>
<feature type="transmembrane region" description="Helical" evidence="9">
    <location>
        <begin position="209"/>
        <end position="228"/>
    </location>
</feature>
<reference evidence="11" key="3">
    <citation type="submission" date="2015-06" db="UniProtKB">
        <authorList>
            <consortium name="EnsemblMetazoa"/>
        </authorList>
    </citation>
    <scope>IDENTIFICATION</scope>
</reference>
<keyword evidence="12" id="KW-1185">Reference proteome</keyword>
<dbReference type="HOGENOM" id="CLU_034789_1_0_1"/>
<feature type="transmembrane region" description="Helical" evidence="9">
    <location>
        <begin position="291"/>
        <end position="312"/>
    </location>
</feature>
<dbReference type="OMA" id="NLIMLAW"/>
<dbReference type="EnsemblMetazoa" id="CapteT167303">
    <property type="protein sequence ID" value="CapteP167303"/>
    <property type="gene ID" value="CapteG167303"/>
</dbReference>
<dbReference type="OrthoDB" id="9995836at2759"/>
<sequence>MDKIRRIKPTVLLLVMCFSCSSWVDLMGIWVELPIMVHLLPEGWNLPSYVMASMQLAIITPIIYALVNKFFPGDIQRREIVMIYIIMGVGITSLTMLVFFWKSTVNFAGADRSLASLILIFSLSMVDTTSCIVYLPYMSRFKEEYIPAYIAGEEASGLITGMVGFIQGSGGEAICNNATVERYNETTGQNYTEHTIEIGHREPRFSVEVFFVIVILVMLISMASFTFLNFTSYAKSEKVGKFGFMKEKEMVELNGNAQDFPPLINEENEDEPKKNDMLAEYVEPVMPRNKLLVLGGLQMWNALFIFGVYPSVLSYSCLPYSPLTYTMVMRLICVVNPAAAILSMFIQAKNPRTLILIVASSSVVASYHIVLASLSPDPPLEHYTIGAVIAVFTAVAPEAFCAYCRACVTIVLRSEGGHRALLVGGACLQIGVFIGGLIGFLIVSVFELFVQEMPCSEG</sequence>
<evidence type="ECO:0000256" key="4">
    <source>
        <dbReference type="ARBA" id="ARBA00022448"/>
    </source>
</evidence>
<reference evidence="10 12" key="2">
    <citation type="journal article" date="2013" name="Nature">
        <title>Insights into bilaterian evolution from three spiralian genomes.</title>
        <authorList>
            <person name="Simakov O."/>
            <person name="Marletaz F."/>
            <person name="Cho S.J."/>
            <person name="Edsinger-Gonzales E."/>
            <person name="Havlak P."/>
            <person name="Hellsten U."/>
            <person name="Kuo D.H."/>
            <person name="Larsson T."/>
            <person name="Lv J."/>
            <person name="Arendt D."/>
            <person name="Savage R."/>
            <person name="Osoegawa K."/>
            <person name="de Jong P."/>
            <person name="Grimwood J."/>
            <person name="Chapman J.A."/>
            <person name="Shapiro H."/>
            <person name="Aerts A."/>
            <person name="Otillar R.P."/>
            <person name="Terry A.Y."/>
            <person name="Boore J.L."/>
            <person name="Grigoriev I.V."/>
            <person name="Lindberg D.R."/>
            <person name="Seaver E.C."/>
            <person name="Weisblat D.A."/>
            <person name="Putnam N.H."/>
            <person name="Rokhsar D.S."/>
        </authorList>
    </citation>
    <scope>NUCLEOTIDE SEQUENCE</scope>
    <source>
        <strain evidence="10 12">I ESC-2004</strain>
    </source>
</reference>
<dbReference type="GO" id="GO:0005886">
    <property type="term" value="C:plasma membrane"/>
    <property type="evidence" value="ECO:0007669"/>
    <property type="project" value="UniProtKB-SubCell"/>
</dbReference>
<evidence type="ECO:0000256" key="8">
    <source>
        <dbReference type="ARBA" id="ARBA00023136"/>
    </source>
</evidence>
<keyword evidence="5 9" id="KW-1003">Cell membrane</keyword>
<dbReference type="AlphaFoldDB" id="R7UCA0"/>
<feature type="transmembrane region" description="Helical" evidence="9">
    <location>
        <begin position="383"/>
        <end position="408"/>
    </location>
</feature>
<organism evidence="10">
    <name type="scientific">Capitella teleta</name>
    <name type="common">Polychaete worm</name>
    <dbReference type="NCBI Taxonomy" id="283909"/>
    <lineage>
        <taxon>Eukaryota</taxon>
        <taxon>Metazoa</taxon>
        <taxon>Spiralia</taxon>
        <taxon>Lophotrochozoa</taxon>
        <taxon>Annelida</taxon>
        <taxon>Polychaeta</taxon>
        <taxon>Sedentaria</taxon>
        <taxon>Scolecida</taxon>
        <taxon>Capitellidae</taxon>
        <taxon>Capitella</taxon>
    </lineage>
</organism>
<dbReference type="PANTHER" id="PTHR12929">
    <property type="entry name" value="SOLUTE CARRIER FAMILY 52"/>
    <property type="match status" value="1"/>
</dbReference>
<comment type="subcellular location">
    <subcellularLocation>
        <location evidence="2 9">Cell membrane</location>
        <topology evidence="2 9">Multi-pass membrane protein</topology>
    </subcellularLocation>
</comment>
<comment type="similarity">
    <text evidence="3 9">Belongs to the riboflavin transporter family.</text>
</comment>
<evidence type="ECO:0000313" key="12">
    <source>
        <dbReference type="Proteomes" id="UP000014760"/>
    </source>
</evidence>
<dbReference type="EMBL" id="AMQN01008288">
    <property type="status" value="NOT_ANNOTATED_CDS"/>
    <property type="molecule type" value="Genomic_DNA"/>
</dbReference>
<proteinExistence type="inferred from homology"/>
<protein>
    <recommendedName>
        <fullName evidence="9">Riboflavin transporter</fullName>
    </recommendedName>
</protein>
<comment type="function">
    <text evidence="9">Plasma membrane transporter mediating the uptake by cells of the water soluble vitamin B2/riboflavin that plays a key role in biochemical oxidation-reduction reactions of the carbohydrate, lipid, and amino acid metabolism.</text>
</comment>
<feature type="transmembrane region" description="Helical" evidence="9">
    <location>
        <begin position="79"/>
        <end position="101"/>
    </location>
</feature>
<dbReference type="GO" id="GO:0032217">
    <property type="term" value="F:riboflavin transmembrane transporter activity"/>
    <property type="evidence" value="ECO:0007669"/>
    <property type="project" value="UniProtKB-UniRule"/>
</dbReference>
<keyword evidence="8 9" id="KW-0472">Membrane</keyword>
<evidence type="ECO:0000256" key="7">
    <source>
        <dbReference type="ARBA" id="ARBA00022989"/>
    </source>
</evidence>
<evidence type="ECO:0000256" key="6">
    <source>
        <dbReference type="ARBA" id="ARBA00022692"/>
    </source>
</evidence>
<evidence type="ECO:0000313" key="11">
    <source>
        <dbReference type="EnsemblMetazoa" id="CapteP167303"/>
    </source>
</evidence>